<organism evidence="1 2">
    <name type="scientific">Glycine soja</name>
    <name type="common">Wild soybean</name>
    <dbReference type="NCBI Taxonomy" id="3848"/>
    <lineage>
        <taxon>Eukaryota</taxon>
        <taxon>Viridiplantae</taxon>
        <taxon>Streptophyta</taxon>
        <taxon>Embryophyta</taxon>
        <taxon>Tracheophyta</taxon>
        <taxon>Spermatophyta</taxon>
        <taxon>Magnoliopsida</taxon>
        <taxon>eudicotyledons</taxon>
        <taxon>Gunneridae</taxon>
        <taxon>Pentapetalae</taxon>
        <taxon>rosids</taxon>
        <taxon>fabids</taxon>
        <taxon>Fabales</taxon>
        <taxon>Fabaceae</taxon>
        <taxon>Papilionoideae</taxon>
        <taxon>50 kb inversion clade</taxon>
        <taxon>NPAAA clade</taxon>
        <taxon>indigoferoid/millettioid clade</taxon>
        <taxon>Phaseoleae</taxon>
        <taxon>Glycine</taxon>
        <taxon>Glycine subgen. Soja</taxon>
    </lineage>
</organism>
<comment type="caution">
    <text evidence="1">The sequence shown here is derived from an EMBL/GenBank/DDBJ whole genome shotgun (WGS) entry which is preliminary data.</text>
</comment>
<protein>
    <submittedName>
        <fullName evidence="1">Uncharacterized protein</fullName>
    </submittedName>
</protein>
<gene>
    <name evidence="1" type="ORF">D0Y65_033640</name>
</gene>
<dbReference type="AlphaFoldDB" id="A0A445HMB6"/>
<evidence type="ECO:0000313" key="2">
    <source>
        <dbReference type="Proteomes" id="UP000289340"/>
    </source>
</evidence>
<dbReference type="EMBL" id="QZWG01000012">
    <property type="protein sequence ID" value="RZB74780.1"/>
    <property type="molecule type" value="Genomic_DNA"/>
</dbReference>
<proteinExistence type="predicted"/>
<reference evidence="1 2" key="1">
    <citation type="submission" date="2018-09" db="EMBL/GenBank/DDBJ databases">
        <title>A high-quality reference genome of wild soybean provides a powerful tool to mine soybean genomes.</title>
        <authorList>
            <person name="Xie M."/>
            <person name="Chung C.Y.L."/>
            <person name="Li M.-W."/>
            <person name="Wong F.-L."/>
            <person name="Chan T.-F."/>
            <person name="Lam H.-M."/>
        </authorList>
    </citation>
    <scope>NUCLEOTIDE SEQUENCE [LARGE SCALE GENOMIC DNA]</scope>
    <source>
        <strain evidence="2">cv. W05</strain>
        <tissue evidence="1">Hypocotyl of etiolated seedlings</tissue>
    </source>
</reference>
<dbReference type="Proteomes" id="UP000289340">
    <property type="component" value="Chromosome 12"/>
</dbReference>
<sequence length="49" mass="5783">IHATTSKYFKARYDKFVKEVSSYLKKTNSFELAVRRAKRGDLHVHKNNV</sequence>
<evidence type="ECO:0000313" key="1">
    <source>
        <dbReference type="EMBL" id="RZB74780.1"/>
    </source>
</evidence>
<name>A0A445HMB6_GLYSO</name>
<accession>A0A445HMB6</accession>
<keyword evidence="2" id="KW-1185">Reference proteome</keyword>
<dbReference type="EMBL" id="QZWG01000012">
    <property type="protein sequence ID" value="RZB74779.1"/>
    <property type="molecule type" value="Genomic_DNA"/>
</dbReference>
<feature type="non-terminal residue" evidence="1">
    <location>
        <position position="1"/>
    </location>
</feature>